<evidence type="ECO:0000256" key="3">
    <source>
        <dbReference type="SAM" id="MobiDB-lite"/>
    </source>
</evidence>
<sequence length="949" mass="102232">MGSERLIDSFPGQCGRNGQMAGGGQKTMTATDEPLFGRDTELARLADLLTRARQGYGAAVLVEGEPGSGKTTLVEALEAQARPAGCTVLRGCCDEAAVDFPLLPVLDALGVHRRGEDVARAEIRQLLRVGAGANQDAIPALVERLLDLVETACAAGPVVLTVDDLQWADDTSAVWWQRLARCAGELPLLLIGAVRSRADSPAVDALRRGHTRRQGPTLRLGPLAPAALTALATHRLGAAPGPRLSRLLLATGGSPLCAVEILAHVGRENLLQPGADGQALDLTKELAGATLAGAVRNRISHLSPEQREFLQTLSVLGPEFGTDQALAVLDGSARELAPLFATTQGVGLLAQHGTVTAFRNPLLQEQLYEEIPLPLRARLHTQAAERLEAAGAPLDRVLQQLTKAAAGSDSYAPQGSWAHGWLHEHTEALVNRTPAVAVELLSPLVDPAAPGGPVHLAVLTALQRLQRHDEVEAHCRRLLDSAADPETIGQAGYQLAVCLQRGARFAEANDLTDRLFGRGDLPPKWRAALHAVRSTTEDNVGRQEAAEHHAELAITLGRSCEAWFAVGLGGWYSAQFAASADPHLALRRYDEAVDALRRDPSQRFMLTIALGGRLGLLHWLDRTADLADTVDSMRRLIGANGGVAPFVTTMNLAELRYHQGRWDELLADTEHLTEQSPAENWQLYTLHGMLAVVAAHRGDEAALRRHLDKCADMPQEEGYLLDFGQWTRLARAVAADRAGEPGRAVAALLEFHRPELMHQQRLRFHLLPHLVRFALAAGERATAADAARLCRAQAEPRPVAHWQHAAAHCAAMLADDAATLLDVAAYYQRTERPLEHAQTLQDAARAFTAVGDHQAAEAATAQAAAACHRLGIPSGVDAPAKQPDRGWESLTATEQRIARLAARARSNPQIAAELNLPRRTVQTHVSRILTKLQLRSRVEIPLHVPADAR</sequence>
<dbReference type="PROSITE" id="PS50043">
    <property type="entry name" value="HTH_LUXR_2"/>
    <property type="match status" value="1"/>
</dbReference>
<name>A0A6N7KT46_9ACTN</name>
<dbReference type="Pfam" id="PF00196">
    <property type="entry name" value="GerE"/>
    <property type="match status" value="1"/>
</dbReference>
<dbReference type="Gene3D" id="1.10.10.10">
    <property type="entry name" value="Winged helix-like DNA-binding domain superfamily/Winged helix DNA-binding domain"/>
    <property type="match status" value="1"/>
</dbReference>
<protein>
    <submittedName>
        <fullName evidence="5">AAA family ATPase</fullName>
    </submittedName>
</protein>
<dbReference type="SUPFAM" id="SSF46894">
    <property type="entry name" value="C-terminal effector domain of the bipartite response regulators"/>
    <property type="match status" value="1"/>
</dbReference>
<evidence type="ECO:0000313" key="6">
    <source>
        <dbReference type="Proteomes" id="UP000450000"/>
    </source>
</evidence>
<keyword evidence="6" id="KW-1185">Reference proteome</keyword>
<dbReference type="SMART" id="SM00382">
    <property type="entry name" value="AAA"/>
    <property type="match status" value="1"/>
</dbReference>
<dbReference type="InterPro" id="IPR036388">
    <property type="entry name" value="WH-like_DNA-bd_sf"/>
</dbReference>
<dbReference type="GO" id="GO:0006355">
    <property type="term" value="P:regulation of DNA-templated transcription"/>
    <property type="evidence" value="ECO:0007669"/>
    <property type="project" value="InterPro"/>
</dbReference>
<proteinExistence type="predicted"/>
<dbReference type="GO" id="GO:0005737">
    <property type="term" value="C:cytoplasm"/>
    <property type="evidence" value="ECO:0007669"/>
    <property type="project" value="TreeGrafter"/>
</dbReference>
<dbReference type="InterPro" id="IPR016032">
    <property type="entry name" value="Sig_transdc_resp-reg_C-effctor"/>
</dbReference>
<organism evidence="5 6">
    <name type="scientific">Streptomyces kaniharaensis</name>
    <dbReference type="NCBI Taxonomy" id="212423"/>
    <lineage>
        <taxon>Bacteria</taxon>
        <taxon>Bacillati</taxon>
        <taxon>Actinomycetota</taxon>
        <taxon>Actinomycetes</taxon>
        <taxon>Kitasatosporales</taxon>
        <taxon>Streptomycetaceae</taxon>
        <taxon>Streptomyces</taxon>
    </lineage>
</organism>
<gene>
    <name evidence="5" type="ORF">F7Q99_21740</name>
</gene>
<feature type="region of interest" description="Disordered" evidence="3">
    <location>
        <begin position="1"/>
        <end position="31"/>
    </location>
</feature>
<keyword evidence="1" id="KW-0547">Nucleotide-binding</keyword>
<dbReference type="InterPro" id="IPR041664">
    <property type="entry name" value="AAA_16"/>
</dbReference>
<dbReference type="EMBL" id="WBOF01000001">
    <property type="protein sequence ID" value="MQS14812.1"/>
    <property type="molecule type" value="Genomic_DNA"/>
</dbReference>
<evidence type="ECO:0000259" key="4">
    <source>
        <dbReference type="PROSITE" id="PS50043"/>
    </source>
</evidence>
<dbReference type="Gene3D" id="3.40.50.300">
    <property type="entry name" value="P-loop containing nucleotide triphosphate hydrolases"/>
    <property type="match status" value="1"/>
</dbReference>
<dbReference type="SMART" id="SM00421">
    <property type="entry name" value="HTH_LUXR"/>
    <property type="match status" value="1"/>
</dbReference>
<comment type="caution">
    <text evidence="5">The sequence shown here is derived from an EMBL/GenBank/DDBJ whole genome shotgun (WGS) entry which is preliminary data.</text>
</comment>
<dbReference type="GO" id="GO:0003677">
    <property type="term" value="F:DNA binding"/>
    <property type="evidence" value="ECO:0007669"/>
    <property type="project" value="InterPro"/>
</dbReference>
<dbReference type="PANTHER" id="PTHR16305">
    <property type="entry name" value="TESTICULAR SOLUBLE ADENYLYL CYCLASE"/>
    <property type="match status" value="1"/>
</dbReference>
<reference evidence="5 6" key="1">
    <citation type="submission" date="2019-09" db="EMBL/GenBank/DDBJ databases">
        <title>Genome Sequences of Streptomyces kaniharaensis ATCC 21070.</title>
        <authorList>
            <person name="Zhu W."/>
            <person name="De Crecy-Lagard V."/>
            <person name="Richards N.G."/>
        </authorList>
    </citation>
    <scope>NUCLEOTIDE SEQUENCE [LARGE SCALE GENOMIC DNA]</scope>
    <source>
        <strain evidence="5 6">SF-557</strain>
    </source>
</reference>
<dbReference type="InterPro" id="IPR000792">
    <property type="entry name" value="Tscrpt_reg_LuxR_C"/>
</dbReference>
<feature type="domain" description="HTH luxR-type" evidence="4">
    <location>
        <begin position="883"/>
        <end position="948"/>
    </location>
</feature>
<dbReference type="OrthoDB" id="8482304at2"/>
<evidence type="ECO:0000256" key="2">
    <source>
        <dbReference type="ARBA" id="ARBA00022840"/>
    </source>
</evidence>
<accession>A0A6N7KT46</accession>
<evidence type="ECO:0000313" key="5">
    <source>
        <dbReference type="EMBL" id="MQS14812.1"/>
    </source>
</evidence>
<dbReference type="AlphaFoldDB" id="A0A6N7KT46"/>
<evidence type="ECO:0000256" key="1">
    <source>
        <dbReference type="ARBA" id="ARBA00022741"/>
    </source>
</evidence>
<dbReference type="InterPro" id="IPR003593">
    <property type="entry name" value="AAA+_ATPase"/>
</dbReference>
<keyword evidence="2" id="KW-0067">ATP-binding</keyword>
<dbReference type="Proteomes" id="UP000450000">
    <property type="component" value="Unassembled WGS sequence"/>
</dbReference>
<dbReference type="Pfam" id="PF13191">
    <property type="entry name" value="AAA_16"/>
    <property type="match status" value="1"/>
</dbReference>
<dbReference type="GO" id="GO:0004016">
    <property type="term" value="F:adenylate cyclase activity"/>
    <property type="evidence" value="ECO:0007669"/>
    <property type="project" value="TreeGrafter"/>
</dbReference>
<dbReference type="SUPFAM" id="SSF52540">
    <property type="entry name" value="P-loop containing nucleoside triphosphate hydrolases"/>
    <property type="match status" value="1"/>
</dbReference>
<dbReference type="PRINTS" id="PR00038">
    <property type="entry name" value="HTHLUXR"/>
</dbReference>
<dbReference type="GO" id="GO:0005524">
    <property type="term" value="F:ATP binding"/>
    <property type="evidence" value="ECO:0007669"/>
    <property type="project" value="UniProtKB-KW"/>
</dbReference>
<dbReference type="InterPro" id="IPR027417">
    <property type="entry name" value="P-loop_NTPase"/>
</dbReference>
<dbReference type="PANTHER" id="PTHR16305:SF35">
    <property type="entry name" value="TRANSCRIPTIONAL ACTIVATOR DOMAIN"/>
    <property type="match status" value="1"/>
</dbReference>